<feature type="compositionally biased region" description="Basic and acidic residues" evidence="1">
    <location>
        <begin position="398"/>
        <end position="463"/>
    </location>
</feature>
<feature type="signal peptide" evidence="2">
    <location>
        <begin position="1"/>
        <end position="20"/>
    </location>
</feature>
<sequence length="484" mass="51909">MHQKLVWILVILVTIAKQHGSSQEEDITNSMMDQACAAAQVLAAITNVLQSKPKEAQQHITGLEQARALAMAATFQTTAPNLSKAAAPVLLALSKQTETLNIFLKEASELTSTATKMLANLSGQQAALALFKDLKVKDSTTGQDNVDSANNGAANIQFEATTPDKIKECHAKVHKKAAKFSTCATTAGFKTIKLFATSINLNTARADSKPSLGKNSGATCTHGVLTGGAAASTNICVIGGKITTETGTSIEATPSNDFGVNALGAIKEDNQEHYNKIALLAAFTAIKKWEDKPQDFDINNADSYAADPDFTAAVGAVFHGLTREASLGTGKSTIQDTIRSEYGKGKAFKDKFWEEVKKVPLPATVLGEKTNGKLESVTTITAAAKLILQKIIDENKKPVASKETDNEAKPIKEDKASKTPDECKKHTTSEDCKKEAGCEFDEKKPEGERCFPKAETEKKDEKSFSSNLRVFVPHVFAALVLEIF</sequence>
<proteinExistence type="predicted"/>
<organism evidence="3">
    <name type="scientific">Trypanosoma brucei</name>
    <dbReference type="NCBI Taxonomy" id="5691"/>
    <lineage>
        <taxon>Eukaryota</taxon>
        <taxon>Discoba</taxon>
        <taxon>Euglenozoa</taxon>
        <taxon>Kinetoplastea</taxon>
        <taxon>Metakinetoplastina</taxon>
        <taxon>Trypanosomatida</taxon>
        <taxon>Trypanosomatidae</taxon>
        <taxon>Trypanosoma</taxon>
    </lineage>
</organism>
<feature type="region of interest" description="Disordered" evidence="1">
    <location>
        <begin position="398"/>
        <end position="464"/>
    </location>
</feature>
<name>A0A1J0R4A8_9TRYP</name>
<dbReference type="SUPFAM" id="SSF58087">
    <property type="entry name" value="Variant surface glycoprotein (N-terminal domain)"/>
    <property type="match status" value="1"/>
</dbReference>
<dbReference type="VEuPathDB" id="TriTrypDB:Tb927.9.890"/>
<keyword evidence="2" id="KW-0732">Signal</keyword>
<accession>A0A1J0R4A8</accession>
<dbReference type="Gene3D" id="1.10.470.10">
    <property type="entry name" value="Variant Surface Glycoprotein, subunit A, domain 2"/>
    <property type="match status" value="1"/>
</dbReference>
<protein>
    <submittedName>
        <fullName evidence="3">Variant surface glycoprotein 1125.360</fullName>
    </submittedName>
</protein>
<evidence type="ECO:0000256" key="1">
    <source>
        <dbReference type="SAM" id="MobiDB-lite"/>
    </source>
</evidence>
<reference evidence="3" key="1">
    <citation type="submission" date="2016-08" db="EMBL/GenBank/DDBJ databases">
        <title>VSG repertoire of Trypanosoma brucei EATRO 1125.</title>
        <authorList>
            <person name="Cross G.A."/>
        </authorList>
    </citation>
    <scope>NUCLEOTIDE SEQUENCE</scope>
    <source>
        <strain evidence="3">EATRO 1125</strain>
    </source>
</reference>
<feature type="chain" id="PRO_5012678475" evidence="2">
    <location>
        <begin position="21"/>
        <end position="484"/>
    </location>
</feature>
<dbReference type="VEuPathDB" id="TriTrypDB:Tb427_000460500"/>
<dbReference type="AlphaFoldDB" id="A0A1J0R4A8"/>
<evidence type="ECO:0000313" key="3">
    <source>
        <dbReference type="EMBL" id="APD72661.1"/>
    </source>
</evidence>
<evidence type="ECO:0000256" key="2">
    <source>
        <dbReference type="SAM" id="SignalP"/>
    </source>
</evidence>
<dbReference type="EMBL" id="KX698705">
    <property type="protein sequence ID" value="APD72661.1"/>
    <property type="molecule type" value="Genomic_DNA"/>
</dbReference>